<reference evidence="1 2" key="1">
    <citation type="submission" date="2022-06" db="EMBL/GenBank/DDBJ databases">
        <title>New Species of the Genus Actinoplanes, ActinopZanes ferrugineus.</title>
        <authorList>
            <person name="Ding P."/>
        </authorList>
    </citation>
    <scope>NUCLEOTIDE SEQUENCE [LARGE SCALE GENOMIC DNA]</scope>
    <source>
        <strain evidence="1 2">TRM88003</strain>
    </source>
</reference>
<dbReference type="InterPro" id="IPR036366">
    <property type="entry name" value="PGBDSf"/>
</dbReference>
<keyword evidence="2" id="KW-1185">Reference proteome</keyword>
<protein>
    <submittedName>
        <fullName evidence="1">Peptidoglycan-binding protein</fullName>
    </submittedName>
</protein>
<dbReference type="InterPro" id="IPR036365">
    <property type="entry name" value="PGBD-like_sf"/>
</dbReference>
<sequence length="340" mass="35276">MGRSRVVAPVVAAVLLVGGGAYAVVRHRPAPASSEVEPVLATTQIERVDLTDARLLPGTLGFGSARTLKGAGDGVITKLPAAGTSVTRGKKLFRVDDQPVVVFYGSTPMFRAIDKVGLTGSDVRQLRRNLNALGYRTWARDSSEVDQPLLDALKRWQKHLDLPTPGVLRPGQVVVVDGPGRVDTVTAALGDPAAEPVLTMTSTTKVVTVPMSPTEAGTVRTGTKVTVVMPDGKSVAGSVTAVSRTVSESQDGAPPEVTVVVKPAKADHDAAPVQVRLTTITRRNVLAVPVGALVALREGGYALQRPDGSLVPAKIGVFARGLVEVSGSALTEGATVVTTP</sequence>
<dbReference type="Proteomes" id="UP001523369">
    <property type="component" value="Unassembled WGS sequence"/>
</dbReference>
<gene>
    <name evidence="1" type="ORF">M1L60_26540</name>
</gene>
<organism evidence="1 2">
    <name type="scientific">Paractinoplanes aksuensis</name>
    <dbReference type="NCBI Taxonomy" id="2939490"/>
    <lineage>
        <taxon>Bacteria</taxon>
        <taxon>Bacillati</taxon>
        <taxon>Actinomycetota</taxon>
        <taxon>Actinomycetes</taxon>
        <taxon>Micromonosporales</taxon>
        <taxon>Micromonosporaceae</taxon>
        <taxon>Paractinoplanes</taxon>
    </lineage>
</organism>
<dbReference type="RefSeq" id="WP_253240242.1">
    <property type="nucleotide sequence ID" value="NZ_JAMYJR010000029.1"/>
</dbReference>
<dbReference type="Gene3D" id="1.10.101.10">
    <property type="entry name" value="PGBD-like superfamily/PGBD"/>
    <property type="match status" value="1"/>
</dbReference>
<evidence type="ECO:0000313" key="2">
    <source>
        <dbReference type="Proteomes" id="UP001523369"/>
    </source>
</evidence>
<accession>A0ABT1DTL5</accession>
<dbReference type="EMBL" id="JAMYJR010000029">
    <property type="protein sequence ID" value="MCO8274163.1"/>
    <property type="molecule type" value="Genomic_DNA"/>
</dbReference>
<evidence type="ECO:0000313" key="1">
    <source>
        <dbReference type="EMBL" id="MCO8274163.1"/>
    </source>
</evidence>
<name>A0ABT1DTL5_9ACTN</name>
<comment type="caution">
    <text evidence="1">The sequence shown here is derived from an EMBL/GenBank/DDBJ whole genome shotgun (WGS) entry which is preliminary data.</text>
</comment>
<proteinExistence type="predicted"/>
<dbReference type="SUPFAM" id="SSF47090">
    <property type="entry name" value="PGBD-like"/>
    <property type="match status" value="1"/>
</dbReference>